<comment type="caution">
    <text evidence="1">The sequence shown here is derived from an EMBL/GenBank/DDBJ whole genome shotgun (WGS) entry which is preliminary data.</text>
</comment>
<reference evidence="1" key="1">
    <citation type="submission" date="2021-05" db="EMBL/GenBank/DDBJ databases">
        <authorList>
            <person name="Pietrasiak N."/>
            <person name="Ward R."/>
            <person name="Stajich J.E."/>
            <person name="Kurbessoian T."/>
        </authorList>
    </citation>
    <scope>NUCLEOTIDE SEQUENCE</scope>
    <source>
        <strain evidence="1">JT2-VF2</strain>
    </source>
</reference>
<evidence type="ECO:0000313" key="2">
    <source>
        <dbReference type="Proteomes" id="UP000715781"/>
    </source>
</evidence>
<sequence length="58" mass="6936">MRINDNDANKQWRIIYRIDPDAIVILDVFNKTTQKTPKRVIQNCQKRLSLYDKISKES</sequence>
<dbReference type="InterPro" id="IPR009241">
    <property type="entry name" value="HigB-like"/>
</dbReference>
<reference evidence="1" key="2">
    <citation type="journal article" date="2022" name="Microbiol. Resour. Announc.">
        <title>Metagenome Sequencing to Explore Phylogenomics of Terrestrial Cyanobacteria.</title>
        <authorList>
            <person name="Ward R.D."/>
            <person name="Stajich J.E."/>
            <person name="Johansen J.R."/>
            <person name="Huntemann M."/>
            <person name="Clum A."/>
            <person name="Foster B."/>
            <person name="Foster B."/>
            <person name="Roux S."/>
            <person name="Palaniappan K."/>
            <person name="Varghese N."/>
            <person name="Mukherjee S."/>
            <person name="Reddy T.B.K."/>
            <person name="Daum C."/>
            <person name="Copeland A."/>
            <person name="Chen I.A."/>
            <person name="Ivanova N.N."/>
            <person name="Kyrpides N.C."/>
            <person name="Shapiro N."/>
            <person name="Eloe-Fadrosh E.A."/>
            <person name="Pietrasiak N."/>
        </authorList>
    </citation>
    <scope>NUCLEOTIDE SEQUENCE</scope>
    <source>
        <strain evidence="1">JT2-VF2</strain>
    </source>
</reference>
<gene>
    <name evidence="1" type="ORF">KME32_08165</name>
</gene>
<name>A0A951UFF5_9NOST</name>
<dbReference type="Proteomes" id="UP000715781">
    <property type="component" value="Unassembled WGS sequence"/>
</dbReference>
<organism evidence="1 2">
    <name type="scientific">Mojavia pulchra JT2-VF2</name>
    <dbReference type="NCBI Taxonomy" id="287848"/>
    <lineage>
        <taxon>Bacteria</taxon>
        <taxon>Bacillati</taxon>
        <taxon>Cyanobacteriota</taxon>
        <taxon>Cyanophyceae</taxon>
        <taxon>Nostocales</taxon>
        <taxon>Nostocaceae</taxon>
    </lineage>
</organism>
<evidence type="ECO:0000313" key="1">
    <source>
        <dbReference type="EMBL" id="MBW4561123.1"/>
    </source>
</evidence>
<dbReference type="AlphaFoldDB" id="A0A951UFF5"/>
<accession>A0A951UFF5</accession>
<dbReference type="Pfam" id="PF05973">
    <property type="entry name" value="Gp49"/>
    <property type="match status" value="1"/>
</dbReference>
<protein>
    <submittedName>
        <fullName evidence="1">Type II toxin-antitoxin system RelE/ParE family toxin</fullName>
    </submittedName>
</protein>
<dbReference type="EMBL" id="JAHHHN010000004">
    <property type="protein sequence ID" value="MBW4561123.1"/>
    <property type="molecule type" value="Genomic_DNA"/>
</dbReference>
<proteinExistence type="predicted"/>